<name>Q3A1Y3_SYNC1</name>
<reference evidence="1 2" key="2">
    <citation type="journal article" date="2012" name="BMC Genomics">
        <title>The genome of Pelobacter carbinolicus reveals surprising metabolic capabilities and physiological features.</title>
        <authorList>
            <person name="Aklujkar M."/>
            <person name="Haveman S.A."/>
            <person name="Didonato R.Jr."/>
            <person name="Chertkov O."/>
            <person name="Han C.S."/>
            <person name="Land M.L."/>
            <person name="Brown P."/>
            <person name="Lovley D.R."/>
        </authorList>
    </citation>
    <scope>NUCLEOTIDE SEQUENCE [LARGE SCALE GENOMIC DNA]</scope>
    <source>
        <strain evidence="2">DSM 2380 / NBRC 103641 / GraBd1</strain>
    </source>
</reference>
<sequence>MSGKIFYRERRKVVDGAKQPRYILVAVADVNLKMFGKHLRMSEMKAIAEATGAELVALPRGGKHDNDE</sequence>
<dbReference type="HOGENOM" id="CLU_193607_0_0_7"/>
<keyword evidence="2" id="KW-1185">Reference proteome</keyword>
<dbReference type="KEGG" id="pca:Pcar_2385"/>
<dbReference type="RefSeq" id="WP_011342147.1">
    <property type="nucleotide sequence ID" value="NC_007498.2"/>
</dbReference>
<organism evidence="1 2">
    <name type="scientific">Syntrophotalea carbinolica (strain DSM 2380 / NBRC 103641 / GraBd1)</name>
    <name type="common">Pelobacter carbinolicus</name>
    <dbReference type="NCBI Taxonomy" id="338963"/>
    <lineage>
        <taxon>Bacteria</taxon>
        <taxon>Pseudomonadati</taxon>
        <taxon>Thermodesulfobacteriota</taxon>
        <taxon>Desulfuromonadia</taxon>
        <taxon>Desulfuromonadales</taxon>
        <taxon>Syntrophotaleaceae</taxon>
        <taxon>Syntrophotalea</taxon>
    </lineage>
</organism>
<evidence type="ECO:0000313" key="2">
    <source>
        <dbReference type="Proteomes" id="UP000002534"/>
    </source>
</evidence>
<dbReference type="STRING" id="338963.Pcar_2385"/>
<gene>
    <name evidence="1" type="ordered locus">Pcar_2385</name>
</gene>
<dbReference type="OrthoDB" id="5459352at2"/>
<dbReference type="EMBL" id="CP000142">
    <property type="protein sequence ID" value="ABA89624.1"/>
    <property type="molecule type" value="Genomic_DNA"/>
</dbReference>
<protein>
    <submittedName>
        <fullName evidence="1">Uncharacterized protein</fullName>
    </submittedName>
</protein>
<accession>Q3A1Y3</accession>
<evidence type="ECO:0000313" key="1">
    <source>
        <dbReference type="EMBL" id="ABA89624.1"/>
    </source>
</evidence>
<dbReference type="eggNOG" id="ENOG50339IY">
    <property type="taxonomic scope" value="Bacteria"/>
</dbReference>
<dbReference type="AlphaFoldDB" id="Q3A1Y3"/>
<reference evidence="2" key="1">
    <citation type="submission" date="2005-10" db="EMBL/GenBank/DDBJ databases">
        <title>Complete sequence of Pelobacter carbinolicus DSM 2380.</title>
        <authorList>
            <person name="Copeland A."/>
            <person name="Lucas S."/>
            <person name="Lapidus A."/>
            <person name="Barry K."/>
            <person name="Detter J.C."/>
            <person name="Glavina T."/>
            <person name="Hammon N."/>
            <person name="Israni S."/>
            <person name="Pitluck S."/>
            <person name="Chertkov O."/>
            <person name="Schmutz J."/>
            <person name="Larimer F."/>
            <person name="Land M."/>
            <person name="Kyrpides N."/>
            <person name="Ivanova N."/>
            <person name="Richardson P."/>
        </authorList>
    </citation>
    <scope>NUCLEOTIDE SEQUENCE [LARGE SCALE GENOMIC DNA]</scope>
    <source>
        <strain evidence="2">DSM 2380 / NBRC 103641 / GraBd1</strain>
    </source>
</reference>
<proteinExistence type="predicted"/>
<dbReference type="Proteomes" id="UP000002534">
    <property type="component" value="Chromosome"/>
</dbReference>